<sequence>MPYVVVEWDNERPMEHYLPQSSVDGLALKDIAEVALATHAACCVTILNEGRDSIYEIKRHEPKATASMNLSTFRSPK</sequence>
<evidence type="ECO:0000313" key="1">
    <source>
        <dbReference type="EMBL" id="SBW20794.1"/>
    </source>
</evidence>
<protein>
    <submittedName>
        <fullName evidence="1">Uncharacterized protein</fullName>
    </submittedName>
</protein>
<evidence type="ECO:0000313" key="2">
    <source>
        <dbReference type="Proteomes" id="UP000199013"/>
    </source>
</evidence>
<dbReference type="EMBL" id="FLUV01000761">
    <property type="protein sequence ID" value="SBW20794.1"/>
    <property type="molecule type" value="Genomic_DNA"/>
</dbReference>
<name>A0A1C3NWF6_9ACTN</name>
<reference evidence="2" key="1">
    <citation type="submission" date="2016-02" db="EMBL/GenBank/DDBJ databases">
        <authorList>
            <person name="Wibberg D."/>
        </authorList>
    </citation>
    <scope>NUCLEOTIDE SEQUENCE [LARGE SCALE GENOMIC DNA]</scope>
</reference>
<gene>
    <name evidence="1" type="ORF">FDG2_1807</name>
</gene>
<accession>A0A1C3NWF6</accession>
<proteinExistence type="predicted"/>
<keyword evidence="2" id="KW-1185">Reference proteome</keyword>
<organism evidence="1 2">
    <name type="scientific">Candidatus Protofrankia californiensis</name>
    <dbReference type="NCBI Taxonomy" id="1839754"/>
    <lineage>
        <taxon>Bacteria</taxon>
        <taxon>Bacillati</taxon>
        <taxon>Actinomycetota</taxon>
        <taxon>Actinomycetes</taxon>
        <taxon>Frankiales</taxon>
        <taxon>Frankiaceae</taxon>
        <taxon>Protofrankia</taxon>
    </lineage>
</organism>
<dbReference type="AlphaFoldDB" id="A0A1C3NWF6"/>
<dbReference type="Proteomes" id="UP000199013">
    <property type="component" value="Unassembled WGS sequence"/>
</dbReference>